<dbReference type="Proteomes" id="UP000239388">
    <property type="component" value="Unassembled WGS sequence"/>
</dbReference>
<feature type="domain" description="Transglutaminase-like" evidence="1">
    <location>
        <begin position="340"/>
        <end position="398"/>
    </location>
</feature>
<protein>
    <recommendedName>
        <fullName evidence="1">Transglutaminase-like domain-containing protein</fullName>
    </recommendedName>
</protein>
<evidence type="ECO:0000313" key="2">
    <source>
        <dbReference type="EMBL" id="PQO41059.1"/>
    </source>
</evidence>
<dbReference type="PANTHER" id="PTHR33490">
    <property type="entry name" value="BLR5614 PROTEIN-RELATED"/>
    <property type="match status" value="1"/>
</dbReference>
<evidence type="ECO:0000259" key="1">
    <source>
        <dbReference type="SMART" id="SM00460"/>
    </source>
</evidence>
<organism evidence="2 3">
    <name type="scientific">Blastopirellula marina</name>
    <dbReference type="NCBI Taxonomy" id="124"/>
    <lineage>
        <taxon>Bacteria</taxon>
        <taxon>Pseudomonadati</taxon>
        <taxon>Planctomycetota</taxon>
        <taxon>Planctomycetia</taxon>
        <taxon>Pirellulales</taxon>
        <taxon>Pirellulaceae</taxon>
        <taxon>Blastopirellula</taxon>
    </lineage>
</organism>
<dbReference type="InterPro" id="IPR002931">
    <property type="entry name" value="Transglutaminase-like"/>
</dbReference>
<dbReference type="Pfam" id="PF01841">
    <property type="entry name" value="Transglut_core"/>
    <property type="match status" value="1"/>
</dbReference>
<sequence>MGRLTYPHVAKEIAMRIVRMGLGSFILSILLAAGVVAAEPDESLFRDLPPGVFLIDNTIISDSQSDKISQKLGGNIVRLNNARLTVHGRSIQINIITADTAGSSERILATLQRNKLPPFCFRTGKTVIEYVGKDIDEALARKTSYELRLIEKPPQITYQVEALLATIDQADYMACNPLFQRFLAFNKNQSPETSQQIQQLAEKFVFGHELALRNPSCNAGAATYRLTPAPQQQKSSGAVIRFSFSDLPQQVGVPYVTTNIQIVVNHEGVFPTAEVPGKELTTPTHFWPSDDADIRTLALQITQGKQSNGAKAMAILEWLAPGKNIRYGGQVGSRWGTAKVLKQRYGHCWDFSDCFVTLARAAGVPSRQVGGWLYGASGHVWAEFYREGVGWQQVDPTGGGKLRCGLYHIPYFTTEDGAMPIVYLAMPKIEIVSDQQPNPIPQR</sequence>
<accession>A0A2S8G9G0</accession>
<proteinExistence type="predicted"/>
<dbReference type="AlphaFoldDB" id="A0A2S8G9G0"/>
<dbReference type="EMBL" id="PUIB01000006">
    <property type="protein sequence ID" value="PQO41059.1"/>
    <property type="molecule type" value="Genomic_DNA"/>
</dbReference>
<gene>
    <name evidence="2" type="ORF">C5Y98_03605</name>
</gene>
<comment type="caution">
    <text evidence="2">The sequence shown here is derived from an EMBL/GenBank/DDBJ whole genome shotgun (WGS) entry which is preliminary data.</text>
</comment>
<dbReference type="SMART" id="SM00460">
    <property type="entry name" value="TGc"/>
    <property type="match status" value="1"/>
</dbReference>
<dbReference type="SUPFAM" id="SSF54001">
    <property type="entry name" value="Cysteine proteinases"/>
    <property type="match status" value="1"/>
</dbReference>
<dbReference type="PANTHER" id="PTHR33490:SF3">
    <property type="entry name" value="CONSERVED INTEGRAL MEMBRANE PROTEIN"/>
    <property type="match status" value="1"/>
</dbReference>
<name>A0A2S8G9G0_9BACT</name>
<reference evidence="2 3" key="1">
    <citation type="submission" date="2018-02" db="EMBL/GenBank/DDBJ databases">
        <title>Comparative genomes isolates from brazilian mangrove.</title>
        <authorList>
            <person name="Araujo J.E."/>
            <person name="Taketani R.G."/>
            <person name="Silva M.C.P."/>
            <person name="Loureco M.V."/>
            <person name="Andreote F.D."/>
        </authorList>
    </citation>
    <scope>NUCLEOTIDE SEQUENCE [LARGE SCALE GENOMIC DNA]</scope>
    <source>
        <strain evidence="2 3">NAP PRIS-MGV</strain>
    </source>
</reference>
<evidence type="ECO:0000313" key="3">
    <source>
        <dbReference type="Proteomes" id="UP000239388"/>
    </source>
</evidence>
<dbReference type="Gene3D" id="3.10.620.30">
    <property type="match status" value="1"/>
</dbReference>
<dbReference type="InterPro" id="IPR038765">
    <property type="entry name" value="Papain-like_cys_pep_sf"/>
</dbReference>